<dbReference type="PANTHER" id="PTHR43553">
    <property type="entry name" value="HEAVY METAL TRANSPORTER"/>
    <property type="match status" value="1"/>
</dbReference>
<proteinExistence type="predicted"/>
<evidence type="ECO:0000313" key="7">
    <source>
        <dbReference type="Proteomes" id="UP000825729"/>
    </source>
</evidence>
<evidence type="ECO:0000256" key="1">
    <source>
        <dbReference type="ARBA" id="ARBA00022448"/>
    </source>
</evidence>
<dbReference type="CDD" id="cd03225">
    <property type="entry name" value="ABC_cobalt_CbiO_domain1"/>
    <property type="match status" value="1"/>
</dbReference>
<feature type="compositionally biased region" description="Polar residues" evidence="4">
    <location>
        <begin position="40"/>
        <end position="53"/>
    </location>
</feature>
<dbReference type="InterPro" id="IPR015856">
    <property type="entry name" value="ABC_transpr_CbiO/EcfA_su"/>
</dbReference>
<dbReference type="Pfam" id="PF00005">
    <property type="entry name" value="ABC_tran"/>
    <property type="match status" value="1"/>
</dbReference>
<keyword evidence="3" id="KW-0067">ATP-binding</keyword>
<sequence length="319" mass="35709">MARRLFSMSTELEDLQEKRSEESEQSSHFISRLPHKSRTPGPSGSTTESRMATSSLLARYQSPPARIESLPKPSRCFFRTSRVLRISSHYKSFEVRDLSYRPPGTQQNLLNEVSLSLPEKSFGLIFGRSGSGKTTLLQILAGLSQPTSGYIHIQRLANDGKPVQPPEALSPERVGIVFQFPERYFLAESVLEEVTFGWPRRADSLAKEKLASRLEAAFCSVGLKGISFDKDPHSLSGGFKRRLALAIQLVQKPDLLLLDEPLAGLDWKARVDVVNLIKHLKMELTILVVSHDLKELSSLVDQSWRMEMGGVLKEEPLPV</sequence>
<dbReference type="InterPro" id="IPR003439">
    <property type="entry name" value="ABC_transporter-like_ATP-bd"/>
</dbReference>
<dbReference type="AlphaFoldDB" id="A0AAV7EBC6"/>
<feature type="domain" description="ABC transporter" evidence="5">
    <location>
        <begin position="93"/>
        <end position="319"/>
    </location>
</feature>
<name>A0AAV7EBC6_ARIFI</name>
<dbReference type="SUPFAM" id="SSF52540">
    <property type="entry name" value="P-loop containing nucleoside triphosphate hydrolases"/>
    <property type="match status" value="1"/>
</dbReference>
<organism evidence="6 7">
    <name type="scientific">Aristolochia fimbriata</name>
    <name type="common">White veined hardy Dutchman's pipe vine</name>
    <dbReference type="NCBI Taxonomy" id="158543"/>
    <lineage>
        <taxon>Eukaryota</taxon>
        <taxon>Viridiplantae</taxon>
        <taxon>Streptophyta</taxon>
        <taxon>Embryophyta</taxon>
        <taxon>Tracheophyta</taxon>
        <taxon>Spermatophyta</taxon>
        <taxon>Magnoliopsida</taxon>
        <taxon>Magnoliidae</taxon>
        <taxon>Piperales</taxon>
        <taxon>Aristolochiaceae</taxon>
        <taxon>Aristolochia</taxon>
    </lineage>
</organism>
<dbReference type="EMBL" id="JAINDJ010000005">
    <property type="protein sequence ID" value="KAG9445949.1"/>
    <property type="molecule type" value="Genomic_DNA"/>
</dbReference>
<keyword evidence="7" id="KW-1185">Reference proteome</keyword>
<feature type="region of interest" description="Disordered" evidence="4">
    <location>
        <begin position="1"/>
        <end position="53"/>
    </location>
</feature>
<dbReference type="SMART" id="SM00382">
    <property type="entry name" value="AAA"/>
    <property type="match status" value="1"/>
</dbReference>
<evidence type="ECO:0000259" key="5">
    <source>
        <dbReference type="PROSITE" id="PS50893"/>
    </source>
</evidence>
<keyword evidence="2" id="KW-0547">Nucleotide-binding</keyword>
<dbReference type="InterPro" id="IPR027417">
    <property type="entry name" value="P-loop_NTPase"/>
</dbReference>
<evidence type="ECO:0000256" key="2">
    <source>
        <dbReference type="ARBA" id="ARBA00022741"/>
    </source>
</evidence>
<accession>A0AAV7EBC6</accession>
<dbReference type="Proteomes" id="UP000825729">
    <property type="component" value="Unassembled WGS sequence"/>
</dbReference>
<evidence type="ECO:0000256" key="3">
    <source>
        <dbReference type="ARBA" id="ARBA00022840"/>
    </source>
</evidence>
<dbReference type="GO" id="GO:0005524">
    <property type="term" value="F:ATP binding"/>
    <property type="evidence" value="ECO:0007669"/>
    <property type="project" value="UniProtKB-KW"/>
</dbReference>
<dbReference type="GO" id="GO:0009941">
    <property type="term" value="C:chloroplast envelope"/>
    <property type="evidence" value="ECO:0007669"/>
    <property type="project" value="TreeGrafter"/>
</dbReference>
<dbReference type="PANTHER" id="PTHR43553:SF1">
    <property type="entry name" value="ABC TRANSPORTER I FAMILY MEMBER 11, CHLOROPLASTIC"/>
    <property type="match status" value="1"/>
</dbReference>
<evidence type="ECO:0000256" key="4">
    <source>
        <dbReference type="SAM" id="MobiDB-lite"/>
    </source>
</evidence>
<dbReference type="GO" id="GO:0042626">
    <property type="term" value="F:ATPase-coupled transmembrane transporter activity"/>
    <property type="evidence" value="ECO:0007669"/>
    <property type="project" value="TreeGrafter"/>
</dbReference>
<reference evidence="6 7" key="1">
    <citation type="submission" date="2021-07" db="EMBL/GenBank/DDBJ databases">
        <title>The Aristolochia fimbriata genome: insights into angiosperm evolution, floral development and chemical biosynthesis.</title>
        <authorList>
            <person name="Jiao Y."/>
        </authorList>
    </citation>
    <scope>NUCLEOTIDE SEQUENCE [LARGE SCALE GENOMIC DNA]</scope>
    <source>
        <strain evidence="6">IBCAS-2021</strain>
        <tissue evidence="6">Leaf</tissue>
    </source>
</reference>
<dbReference type="InterPro" id="IPR003593">
    <property type="entry name" value="AAA+_ATPase"/>
</dbReference>
<evidence type="ECO:0000313" key="6">
    <source>
        <dbReference type="EMBL" id="KAG9445949.1"/>
    </source>
</evidence>
<dbReference type="FunFam" id="3.40.50.300:FF:001645">
    <property type="entry name" value="ABC transporter I family member 11 chloroplastic"/>
    <property type="match status" value="1"/>
</dbReference>
<dbReference type="GO" id="GO:0016887">
    <property type="term" value="F:ATP hydrolysis activity"/>
    <property type="evidence" value="ECO:0007669"/>
    <property type="project" value="InterPro"/>
</dbReference>
<keyword evidence="1" id="KW-0813">Transport</keyword>
<gene>
    <name evidence="6" type="ORF">H6P81_012077</name>
</gene>
<dbReference type="PROSITE" id="PS50893">
    <property type="entry name" value="ABC_TRANSPORTER_2"/>
    <property type="match status" value="1"/>
</dbReference>
<protein>
    <recommendedName>
        <fullName evidence="5">ABC transporter domain-containing protein</fullName>
    </recommendedName>
</protein>
<comment type="caution">
    <text evidence="6">The sequence shown here is derived from an EMBL/GenBank/DDBJ whole genome shotgun (WGS) entry which is preliminary data.</text>
</comment>
<dbReference type="GO" id="GO:0016020">
    <property type="term" value="C:membrane"/>
    <property type="evidence" value="ECO:0007669"/>
    <property type="project" value="InterPro"/>
</dbReference>
<dbReference type="Gene3D" id="3.40.50.300">
    <property type="entry name" value="P-loop containing nucleotide triphosphate hydrolases"/>
    <property type="match status" value="1"/>
</dbReference>
<dbReference type="InterPro" id="IPR050095">
    <property type="entry name" value="ECF_ABC_transporter_ATP-bd"/>
</dbReference>